<dbReference type="Proteomes" id="UP000177515">
    <property type="component" value="Chromosome 1"/>
</dbReference>
<keyword evidence="1 3" id="KW-0378">Hydrolase</keyword>
<dbReference type="EMBL" id="CP017754">
    <property type="protein sequence ID" value="AOZ04789.1"/>
    <property type="molecule type" value="Genomic_DNA"/>
</dbReference>
<reference evidence="3 4" key="1">
    <citation type="submission" date="2016-10" db="EMBL/GenBank/DDBJ databases">
        <title>Complete genome sequences of three Cupriavidus strains isolated from various Malaysian environments.</title>
        <authorList>
            <person name="Abdullah A.A.-A."/>
            <person name="Shafie N.A.H."/>
            <person name="Lau N.S."/>
        </authorList>
    </citation>
    <scope>NUCLEOTIDE SEQUENCE [LARGE SCALE GENOMIC DNA]</scope>
    <source>
        <strain evidence="3 4">USMAA1020</strain>
    </source>
</reference>
<evidence type="ECO:0000256" key="1">
    <source>
        <dbReference type="ARBA" id="ARBA00022801"/>
    </source>
</evidence>
<gene>
    <name evidence="3" type="ORF">BKK80_02295</name>
</gene>
<sequence length="322" mass="34464">MGARRSCFAATPWRRLLRLGGSVAALLGALVWWQEPAAAHAHAHAGAPGPAVQALQLPGAPGEPDLPAYWFRPSEPEGVHAPPQPVVVALHGCAGLYRRSEMSASALDARYRDYARWLTARGYAVLMPDSFGARGKPRGICSERFDSRAIDAATRRADVLAALRWVAQQPGVDAGHIVLLGWSNGAQAVLATLDGSRGWPVGTPSVERAVAFYPGCNQALQQRDFRLRSPLLLMIGGADDWTPATRCVMLRDAVKARQPDVRFQLQIFPGAYHGFDGSDALHLRRDVPGGARPGKGVTVGGDPAARDAALLQLDAWLAAEEP</sequence>
<dbReference type="InterPro" id="IPR029058">
    <property type="entry name" value="AB_hydrolase_fold"/>
</dbReference>
<dbReference type="Gene3D" id="3.40.50.1820">
    <property type="entry name" value="alpha/beta hydrolase"/>
    <property type="match status" value="1"/>
</dbReference>
<name>A0ABN4TLD7_9BURK</name>
<organism evidence="3 4">
    <name type="scientific">Cupriavidus malaysiensis</name>
    <dbReference type="NCBI Taxonomy" id="367825"/>
    <lineage>
        <taxon>Bacteria</taxon>
        <taxon>Pseudomonadati</taxon>
        <taxon>Pseudomonadota</taxon>
        <taxon>Betaproteobacteria</taxon>
        <taxon>Burkholderiales</taxon>
        <taxon>Burkholderiaceae</taxon>
        <taxon>Cupriavidus</taxon>
    </lineage>
</organism>
<accession>A0ABN4TLD7</accession>
<dbReference type="GO" id="GO:0016787">
    <property type="term" value="F:hydrolase activity"/>
    <property type="evidence" value="ECO:0007669"/>
    <property type="project" value="UniProtKB-KW"/>
</dbReference>
<evidence type="ECO:0000313" key="3">
    <source>
        <dbReference type="EMBL" id="AOZ04789.1"/>
    </source>
</evidence>
<proteinExistence type="predicted"/>
<dbReference type="PANTHER" id="PTHR22946:SF9">
    <property type="entry name" value="POLYKETIDE TRANSFERASE AF380"/>
    <property type="match status" value="1"/>
</dbReference>
<protein>
    <submittedName>
        <fullName evidence="3">Dienelactone hydrolase</fullName>
    </submittedName>
</protein>
<dbReference type="InterPro" id="IPR002925">
    <property type="entry name" value="Dienelactn_hydro"/>
</dbReference>
<keyword evidence="4" id="KW-1185">Reference proteome</keyword>
<dbReference type="RefSeq" id="WP_071010685.1">
    <property type="nucleotide sequence ID" value="NZ_CP017754.1"/>
</dbReference>
<evidence type="ECO:0000259" key="2">
    <source>
        <dbReference type="Pfam" id="PF01738"/>
    </source>
</evidence>
<dbReference type="InterPro" id="IPR050261">
    <property type="entry name" value="FrsA_esterase"/>
</dbReference>
<dbReference type="SUPFAM" id="SSF53474">
    <property type="entry name" value="alpha/beta-Hydrolases"/>
    <property type="match status" value="1"/>
</dbReference>
<evidence type="ECO:0000313" key="4">
    <source>
        <dbReference type="Proteomes" id="UP000177515"/>
    </source>
</evidence>
<dbReference type="PANTHER" id="PTHR22946">
    <property type="entry name" value="DIENELACTONE HYDROLASE DOMAIN-CONTAINING PROTEIN-RELATED"/>
    <property type="match status" value="1"/>
</dbReference>
<dbReference type="Pfam" id="PF01738">
    <property type="entry name" value="DLH"/>
    <property type="match status" value="1"/>
</dbReference>
<feature type="domain" description="Dienelactone hydrolase" evidence="2">
    <location>
        <begin position="79"/>
        <end position="276"/>
    </location>
</feature>